<protein>
    <recommendedName>
        <fullName evidence="4">DUF4383 domain-containing protein</fullName>
    </recommendedName>
</protein>
<feature type="transmembrane region" description="Helical" evidence="1">
    <location>
        <begin position="128"/>
        <end position="146"/>
    </location>
</feature>
<dbReference type="AlphaFoldDB" id="A0AAX4HLM2"/>
<evidence type="ECO:0000256" key="1">
    <source>
        <dbReference type="SAM" id="Phobius"/>
    </source>
</evidence>
<sequence>MATTMHPGSHHLVAPRSLTQKVCIGVGIAFVAAGLLGIVFPGLMAMHLSLAHNIIHLASGALALWCGYSDDPKKAYSFAFGFGVVYGILGLAGFLIGEPGYPGVGHMEADENLMRVIPNVLELGTVDHIVHIAIAAVLLLSAYNWIKHRDVDDGTSGIIKTQARVDRDLNRRSDSERRV</sequence>
<feature type="transmembrane region" description="Helical" evidence="1">
    <location>
        <begin position="50"/>
        <end position="68"/>
    </location>
</feature>
<evidence type="ECO:0000313" key="3">
    <source>
        <dbReference type="Proteomes" id="UP001324634"/>
    </source>
</evidence>
<proteinExistence type="predicted"/>
<reference evidence="2 3" key="1">
    <citation type="submission" date="2023-11" db="EMBL/GenBank/DDBJ databases">
        <title>Peredibacter starrii A3.12.</title>
        <authorList>
            <person name="Mitchell R.J."/>
        </authorList>
    </citation>
    <scope>NUCLEOTIDE SEQUENCE [LARGE SCALE GENOMIC DNA]</scope>
    <source>
        <strain evidence="2 3">A3.12</strain>
    </source>
</reference>
<evidence type="ECO:0008006" key="4">
    <source>
        <dbReference type="Google" id="ProtNLM"/>
    </source>
</evidence>
<evidence type="ECO:0000313" key="2">
    <source>
        <dbReference type="EMBL" id="WPU64168.1"/>
    </source>
</evidence>
<accession>A0AAX4HLM2</accession>
<keyword evidence="3" id="KW-1185">Reference proteome</keyword>
<dbReference type="RefSeq" id="WP_321392444.1">
    <property type="nucleotide sequence ID" value="NZ_CP139487.1"/>
</dbReference>
<dbReference type="EMBL" id="CP139487">
    <property type="protein sequence ID" value="WPU64168.1"/>
    <property type="molecule type" value="Genomic_DNA"/>
</dbReference>
<keyword evidence="1" id="KW-0812">Transmembrane</keyword>
<feature type="transmembrane region" description="Helical" evidence="1">
    <location>
        <begin position="75"/>
        <end position="97"/>
    </location>
</feature>
<keyword evidence="1" id="KW-0472">Membrane</keyword>
<gene>
    <name evidence="2" type="ORF">SOO65_15850</name>
</gene>
<name>A0AAX4HLM2_9BACT</name>
<dbReference type="Proteomes" id="UP001324634">
    <property type="component" value="Chromosome"/>
</dbReference>
<dbReference type="KEGG" id="psti:SOO65_15850"/>
<feature type="transmembrane region" description="Helical" evidence="1">
    <location>
        <begin position="22"/>
        <end position="44"/>
    </location>
</feature>
<keyword evidence="1" id="KW-1133">Transmembrane helix</keyword>
<organism evidence="2 3">
    <name type="scientific">Peredibacter starrii</name>
    <dbReference type="NCBI Taxonomy" id="28202"/>
    <lineage>
        <taxon>Bacteria</taxon>
        <taxon>Pseudomonadati</taxon>
        <taxon>Bdellovibrionota</taxon>
        <taxon>Bacteriovoracia</taxon>
        <taxon>Bacteriovoracales</taxon>
        <taxon>Bacteriovoracaceae</taxon>
        <taxon>Peredibacter</taxon>
    </lineage>
</organism>